<name>A0A017H814_9FUSO</name>
<dbReference type="Proteomes" id="UP000031184">
    <property type="component" value="Unassembled WGS sequence"/>
</dbReference>
<comment type="function">
    <text evidence="1 8">Catalyzes the rearrangement of 1-deoxy-D-xylulose 5-phosphate (DXP) to produce the thiazole phosphate moiety of thiamine. Sulfur is provided by the thiocarboxylate moiety of the carrier protein ThiS. In vitro, sulfur can be provided by H(2)S.</text>
</comment>
<keyword evidence="6 8" id="KW-0704">Schiff base</keyword>
<keyword evidence="5 8" id="KW-0784">Thiamine biosynthesis</keyword>
<dbReference type="Pfam" id="PF05690">
    <property type="entry name" value="ThiG"/>
    <property type="match status" value="1"/>
</dbReference>
<dbReference type="GO" id="GO:0005737">
    <property type="term" value="C:cytoplasm"/>
    <property type="evidence" value="ECO:0007669"/>
    <property type="project" value="UniProtKB-SubCell"/>
</dbReference>
<dbReference type="GO" id="GO:0009229">
    <property type="term" value="P:thiamine diphosphate biosynthetic process"/>
    <property type="evidence" value="ECO:0007669"/>
    <property type="project" value="UniProtKB-UniRule"/>
</dbReference>
<evidence type="ECO:0000256" key="1">
    <source>
        <dbReference type="ARBA" id="ARBA00002834"/>
    </source>
</evidence>
<evidence type="ECO:0000259" key="9">
    <source>
        <dbReference type="Pfam" id="PF05690"/>
    </source>
</evidence>
<dbReference type="AlphaFoldDB" id="A0A017H814"/>
<comment type="caution">
    <text evidence="10">The sequence shown here is derived from an EMBL/GenBank/DDBJ whole genome shotgun (WGS) entry which is preliminary data.</text>
</comment>
<evidence type="ECO:0000256" key="7">
    <source>
        <dbReference type="ARBA" id="ARBA00049897"/>
    </source>
</evidence>
<dbReference type="InterPro" id="IPR013785">
    <property type="entry name" value="Aldolase_TIM"/>
</dbReference>
<dbReference type="EC" id="2.8.1.10" evidence="3 8"/>
<evidence type="ECO:0000256" key="4">
    <source>
        <dbReference type="ARBA" id="ARBA00022679"/>
    </source>
</evidence>
<evidence type="ECO:0000256" key="2">
    <source>
        <dbReference type="ARBA" id="ARBA00004948"/>
    </source>
</evidence>
<sequence length="273" mass="29651">MYQADKHGEKGVGVMDQLKLQGKIFNSRLLTGTGKFRDKKLIEPMLESSESEMITMALRRVNFQNPQENILNYIPKHISLLPNTSGARDAKEAIKIAMIAREAGCGNFIKIEIINDMNYLLPNNEETIKATKFLAEEGFIVLPYMYPDIYAAKALEDAGAAAVMPLGAPIGSNKGLLTKPFLEILNENKRVPLIVDAGIGTPSQAAEAMEMGVDAVLVNTAIATAEDPVMMGKAFSMAVKAGRMAYLAKLASTSKYAQASSPLTDFLFRGDKA</sequence>
<accession>A0A017H814</accession>
<dbReference type="CDD" id="cd04728">
    <property type="entry name" value="ThiG"/>
    <property type="match status" value="1"/>
</dbReference>
<keyword evidence="4 8" id="KW-0808">Transferase</keyword>
<comment type="catalytic activity">
    <reaction evidence="7 8">
        <text>[ThiS sulfur-carrier protein]-C-terminal-Gly-aminoethanethioate + 2-iminoacetate + 1-deoxy-D-xylulose 5-phosphate = [ThiS sulfur-carrier protein]-C-terminal Gly-Gly + 2-[(2R,5Z)-2-carboxy-4-methylthiazol-5(2H)-ylidene]ethyl phosphate + 2 H2O + H(+)</text>
        <dbReference type="Rhea" id="RHEA:26297"/>
        <dbReference type="Rhea" id="RHEA-COMP:12909"/>
        <dbReference type="Rhea" id="RHEA-COMP:19908"/>
        <dbReference type="ChEBI" id="CHEBI:15377"/>
        <dbReference type="ChEBI" id="CHEBI:15378"/>
        <dbReference type="ChEBI" id="CHEBI:57792"/>
        <dbReference type="ChEBI" id="CHEBI:62899"/>
        <dbReference type="ChEBI" id="CHEBI:77846"/>
        <dbReference type="ChEBI" id="CHEBI:90778"/>
        <dbReference type="ChEBI" id="CHEBI:232372"/>
        <dbReference type="EC" id="2.8.1.10"/>
    </reaction>
</comment>
<feature type="binding site" evidence="8">
    <location>
        <begin position="219"/>
        <end position="220"/>
    </location>
    <ligand>
        <name>1-deoxy-D-xylulose 5-phosphate</name>
        <dbReference type="ChEBI" id="CHEBI:57792"/>
    </ligand>
</feature>
<gene>
    <name evidence="8" type="primary">thiG</name>
    <name evidence="10" type="ORF">C095_09325</name>
</gene>
<evidence type="ECO:0000256" key="3">
    <source>
        <dbReference type="ARBA" id="ARBA00011960"/>
    </source>
</evidence>
<dbReference type="Gene3D" id="3.20.20.70">
    <property type="entry name" value="Aldolase class I"/>
    <property type="match status" value="1"/>
</dbReference>
<comment type="subunit">
    <text evidence="8">Homotetramer. Forms heterodimers with either ThiH or ThiS.</text>
</comment>
<dbReference type="PANTHER" id="PTHR34266:SF2">
    <property type="entry name" value="THIAZOLE SYNTHASE"/>
    <property type="match status" value="1"/>
</dbReference>
<evidence type="ECO:0000313" key="10">
    <source>
        <dbReference type="EMBL" id="KID48465.1"/>
    </source>
</evidence>
<dbReference type="PANTHER" id="PTHR34266">
    <property type="entry name" value="THIAZOLE SYNTHASE"/>
    <property type="match status" value="1"/>
</dbReference>
<dbReference type="SUPFAM" id="SSF110399">
    <property type="entry name" value="ThiG-like"/>
    <property type="match status" value="1"/>
</dbReference>
<feature type="binding site" evidence="8">
    <location>
        <begin position="197"/>
        <end position="198"/>
    </location>
    <ligand>
        <name>1-deoxy-D-xylulose 5-phosphate</name>
        <dbReference type="ChEBI" id="CHEBI:57792"/>
    </ligand>
</feature>
<dbReference type="EMBL" id="AUZI01000023">
    <property type="protein sequence ID" value="KID48465.1"/>
    <property type="molecule type" value="Genomic_DNA"/>
</dbReference>
<feature type="domain" description="Thiazole synthase ThiG" evidence="9">
    <location>
        <begin position="20"/>
        <end position="262"/>
    </location>
</feature>
<comment type="similarity">
    <text evidence="8">Belongs to the ThiG family.</text>
</comment>
<dbReference type="InterPro" id="IPR008867">
    <property type="entry name" value="ThiG"/>
</dbReference>
<proteinExistence type="inferred from homology"/>
<dbReference type="UniPathway" id="UPA00060"/>
<dbReference type="HAMAP" id="MF_00443">
    <property type="entry name" value="ThiG"/>
    <property type="match status" value="1"/>
</dbReference>
<feature type="active site" description="Schiff-base intermediate with DXP" evidence="8">
    <location>
        <position position="110"/>
    </location>
</feature>
<evidence type="ECO:0000256" key="8">
    <source>
        <dbReference type="HAMAP-Rule" id="MF_00443"/>
    </source>
</evidence>
<organism evidence="10 11">
    <name type="scientific">Fusobacterium necrophorum subsp. funduliforme B35</name>
    <dbReference type="NCBI Taxonomy" id="1226633"/>
    <lineage>
        <taxon>Bacteria</taxon>
        <taxon>Fusobacteriati</taxon>
        <taxon>Fusobacteriota</taxon>
        <taxon>Fusobacteriia</taxon>
        <taxon>Fusobacteriales</taxon>
        <taxon>Fusobacteriaceae</taxon>
        <taxon>Fusobacterium</taxon>
    </lineage>
</organism>
<comment type="pathway">
    <text evidence="2 8">Cofactor biosynthesis; thiamine diphosphate biosynthesis.</text>
</comment>
<evidence type="ECO:0000256" key="5">
    <source>
        <dbReference type="ARBA" id="ARBA00022977"/>
    </source>
</evidence>
<dbReference type="GO" id="GO:1990107">
    <property type="term" value="F:thiazole synthase activity"/>
    <property type="evidence" value="ECO:0007669"/>
    <property type="project" value="UniProtKB-EC"/>
</dbReference>
<feature type="binding site" evidence="8">
    <location>
        <position position="171"/>
    </location>
    <ligand>
        <name>1-deoxy-D-xylulose 5-phosphate</name>
        <dbReference type="ChEBI" id="CHEBI:57792"/>
    </ligand>
</feature>
<dbReference type="InterPro" id="IPR033983">
    <property type="entry name" value="Thiazole_synthase_ThiG"/>
</dbReference>
<evidence type="ECO:0000313" key="11">
    <source>
        <dbReference type="Proteomes" id="UP000031184"/>
    </source>
</evidence>
<protein>
    <recommendedName>
        <fullName evidence="3 8">Thiazole synthase</fullName>
        <ecNumber evidence="3 8">2.8.1.10</ecNumber>
    </recommendedName>
</protein>
<reference evidence="10 11" key="1">
    <citation type="submission" date="2013-08" db="EMBL/GenBank/DDBJ databases">
        <title>An opportunistic ruminal bacterium that causes liver abscesses in cattle.</title>
        <authorList>
            <person name="Benahmed F.H."/>
            <person name="Rasmussen M."/>
            <person name="Harbottle H."/>
            <person name="Soppet D."/>
            <person name="Nagaraja T.G."/>
            <person name="Davidson M."/>
        </authorList>
    </citation>
    <scope>NUCLEOTIDE SEQUENCE [LARGE SCALE GENOMIC DNA]</scope>
    <source>
        <strain evidence="10 11">B35</strain>
    </source>
</reference>
<comment type="subcellular location">
    <subcellularLocation>
        <location evidence="8">Cytoplasm</location>
    </subcellularLocation>
</comment>
<dbReference type="PATRIC" id="fig|1226633.4.peg.1890"/>
<evidence type="ECO:0000256" key="6">
    <source>
        <dbReference type="ARBA" id="ARBA00023270"/>
    </source>
</evidence>
<keyword evidence="8" id="KW-0963">Cytoplasm</keyword>